<gene>
    <name evidence="6" type="ORF">RM764_39330</name>
</gene>
<evidence type="ECO:0000313" key="7">
    <source>
        <dbReference type="Proteomes" id="UP001183809"/>
    </source>
</evidence>
<evidence type="ECO:0000256" key="3">
    <source>
        <dbReference type="ARBA" id="ARBA00023172"/>
    </source>
</evidence>
<dbReference type="EMBL" id="JAVREY010000089">
    <property type="protein sequence ID" value="MDT0468960.1"/>
    <property type="molecule type" value="Genomic_DNA"/>
</dbReference>
<dbReference type="InterPro" id="IPR050090">
    <property type="entry name" value="Tyrosine_recombinase_XerCD"/>
</dbReference>
<comment type="similarity">
    <text evidence="1">Belongs to the 'phage' integrase family.</text>
</comment>
<comment type="caution">
    <text evidence="6">The sequence shown here is derived from an EMBL/GenBank/DDBJ whole genome shotgun (WGS) entry which is preliminary data.</text>
</comment>
<keyword evidence="7" id="KW-1185">Reference proteome</keyword>
<evidence type="ECO:0000259" key="5">
    <source>
        <dbReference type="PROSITE" id="PS51898"/>
    </source>
</evidence>
<evidence type="ECO:0000313" key="6">
    <source>
        <dbReference type="EMBL" id="MDT0468960.1"/>
    </source>
</evidence>
<reference evidence="7" key="1">
    <citation type="submission" date="2023-07" db="EMBL/GenBank/DDBJ databases">
        <title>30 novel species of actinomycetes from the DSMZ collection.</title>
        <authorList>
            <person name="Nouioui I."/>
        </authorList>
    </citation>
    <scope>NUCLEOTIDE SEQUENCE [LARGE SCALE GENOMIC DNA]</scope>
    <source>
        <strain evidence="7">DSM 41699</strain>
    </source>
</reference>
<dbReference type="PANTHER" id="PTHR30349">
    <property type="entry name" value="PHAGE INTEGRASE-RELATED"/>
    <property type="match status" value="1"/>
</dbReference>
<evidence type="ECO:0000256" key="4">
    <source>
        <dbReference type="SAM" id="MobiDB-lite"/>
    </source>
</evidence>
<proteinExistence type="inferred from homology"/>
<dbReference type="InterPro" id="IPR002104">
    <property type="entry name" value="Integrase_catalytic"/>
</dbReference>
<dbReference type="Gene3D" id="1.10.443.10">
    <property type="entry name" value="Intergrase catalytic core"/>
    <property type="match status" value="1"/>
</dbReference>
<keyword evidence="2" id="KW-0238">DNA-binding</keyword>
<sequence length="694" mass="78353">MTFPAEKAPGRTRLLEQLMAVVRSEFRTEIYVPAPDDPVFIADECAVTDCDRTAASARRGLCNAHDIRFRKRGRPPMTDFLAEPGPPVRGRRSLAACIIDGCRYGRRAKNGLCSKHHDRWSRAGKPDPATWNAPDLAPRDTTTSECRLPFCNLWVENPAKLFCTGHDDRWHRHGRPDPDHFIADCELVGTASIDLRNLAPQLKLEIQYALQCRHDARSRTAAPRLVMPAVRRVKALGVASLLDLSEQQWRQKVGAQADESALFLLDARDGLEALRDGTGWEIEYPRDVWRLHKLPGITTPAGRPCPRARLRFDRIPQFWLRELGKRWTRLRLTSGLSIGAARAGVDALICFGGFLTSAGVDALAEVNRPLLERYLAHVMSQPGGHGMKKTRIGALNLFFQNVRQYGWEDTLSGTAAFYVGDVPPVPEQVDRRLAEYVMTQIESPGNLDRWPDAAGRLVTLILTRCGLRISSALALDFDCFLHDGQGAPYLRYFNTKMRREAAVPIDEELEAAIREQQRRVLDRWPDGTVCLFPRQRANVSGNLPLADGTYRRMLGRWLETCEVRDEHGRPVHLTPHQWRHTFACRLINRDVPQEVVRVLLDHDSHKMTSHYAKITDQTVRRHWEQATKVNIKGERVVLDPDGTLGQAQWAKTRYGIATQTLPNGYCGLPVQKTCPLLSAVQDEHVVATQDEHVV</sequence>
<feature type="region of interest" description="Disordered" evidence="4">
    <location>
        <begin position="117"/>
        <end position="136"/>
    </location>
</feature>
<keyword evidence="3" id="KW-0233">DNA recombination</keyword>
<dbReference type="RefSeq" id="WP_311700401.1">
    <property type="nucleotide sequence ID" value="NZ_JAVREY010000089.1"/>
</dbReference>
<dbReference type="SUPFAM" id="SSF56349">
    <property type="entry name" value="DNA breaking-rejoining enzymes"/>
    <property type="match status" value="1"/>
</dbReference>
<organism evidence="6 7">
    <name type="scientific">Streptomyces gibsoniae</name>
    <dbReference type="NCBI Taxonomy" id="3075529"/>
    <lineage>
        <taxon>Bacteria</taxon>
        <taxon>Bacillati</taxon>
        <taxon>Actinomycetota</taxon>
        <taxon>Actinomycetes</taxon>
        <taxon>Kitasatosporales</taxon>
        <taxon>Streptomycetaceae</taxon>
        <taxon>Streptomyces</taxon>
    </lineage>
</organism>
<feature type="domain" description="Tyr recombinase" evidence="5">
    <location>
        <begin position="424"/>
        <end position="624"/>
    </location>
</feature>
<name>A0ABU2U712_9ACTN</name>
<dbReference type="Pfam" id="PF00589">
    <property type="entry name" value="Phage_integrase"/>
    <property type="match status" value="1"/>
</dbReference>
<accession>A0ABU2U712</accession>
<dbReference type="Proteomes" id="UP001183809">
    <property type="component" value="Unassembled WGS sequence"/>
</dbReference>
<evidence type="ECO:0000256" key="2">
    <source>
        <dbReference type="ARBA" id="ARBA00023125"/>
    </source>
</evidence>
<dbReference type="InterPro" id="IPR013762">
    <property type="entry name" value="Integrase-like_cat_sf"/>
</dbReference>
<protein>
    <submittedName>
        <fullName evidence="6">Tyrosine-type recombinase/integrase</fullName>
    </submittedName>
</protein>
<dbReference type="PANTHER" id="PTHR30349:SF41">
    <property type="entry name" value="INTEGRASE_RECOMBINASE PROTEIN MJ0367-RELATED"/>
    <property type="match status" value="1"/>
</dbReference>
<dbReference type="PROSITE" id="PS51898">
    <property type="entry name" value="TYR_RECOMBINASE"/>
    <property type="match status" value="1"/>
</dbReference>
<evidence type="ECO:0000256" key="1">
    <source>
        <dbReference type="ARBA" id="ARBA00008857"/>
    </source>
</evidence>
<dbReference type="InterPro" id="IPR011010">
    <property type="entry name" value="DNA_brk_join_enz"/>
</dbReference>